<evidence type="ECO:0000256" key="1">
    <source>
        <dbReference type="SAM" id="Phobius"/>
    </source>
</evidence>
<keyword evidence="1" id="KW-0472">Membrane</keyword>
<proteinExistence type="predicted"/>
<keyword evidence="1" id="KW-1133">Transmembrane helix</keyword>
<keyword evidence="3" id="KW-1185">Reference proteome</keyword>
<dbReference type="AlphaFoldDB" id="A0A239DFY9"/>
<keyword evidence="1" id="KW-0812">Transmembrane</keyword>
<evidence type="ECO:0000313" key="2">
    <source>
        <dbReference type="EMBL" id="SNS30754.1"/>
    </source>
</evidence>
<evidence type="ECO:0000313" key="3">
    <source>
        <dbReference type="Proteomes" id="UP000198304"/>
    </source>
</evidence>
<feature type="transmembrane region" description="Helical" evidence="1">
    <location>
        <begin position="21"/>
        <end position="39"/>
    </location>
</feature>
<accession>A0A239DFY9</accession>
<dbReference type="RefSeq" id="WP_089282642.1">
    <property type="nucleotide sequence ID" value="NZ_FZOJ01000007.1"/>
</dbReference>
<sequence length="262" mass="29454">MHNYSNGILYLRNIRCKHISVILIIAFFVQILFLSGILFTSNHVFAEQTGVDAKVTNALVNQTSPLQTDTAEELAGELPTHLRDILKSHPRFLKSSTEGLRDGLIMNDEQRDTTHEKHLLETEDLEEEQLTLLKEEAINKTTISMGDGTPENPYQIWTAEDLNNVRYDLSAHYIQMADIDLSGYRNWQPIWDKNLWIPFTGTYDGNFFSISNLKIESSESFLGLFGACCDAILTKIKIINTDIIGTGSGFFQYAGILCAVAG</sequence>
<gene>
    <name evidence="2" type="ORF">SAMN05446037_1007136</name>
</gene>
<organism evidence="2 3">
    <name type="scientific">Anaerovirgula multivorans</name>
    <dbReference type="NCBI Taxonomy" id="312168"/>
    <lineage>
        <taxon>Bacteria</taxon>
        <taxon>Bacillati</taxon>
        <taxon>Bacillota</taxon>
        <taxon>Clostridia</taxon>
        <taxon>Peptostreptococcales</taxon>
        <taxon>Natronincolaceae</taxon>
        <taxon>Anaerovirgula</taxon>
    </lineage>
</organism>
<reference evidence="2 3" key="1">
    <citation type="submission" date="2017-06" db="EMBL/GenBank/DDBJ databases">
        <authorList>
            <person name="Kim H.J."/>
            <person name="Triplett B.A."/>
        </authorList>
    </citation>
    <scope>NUCLEOTIDE SEQUENCE [LARGE SCALE GENOMIC DNA]</scope>
    <source>
        <strain evidence="2 3">SCA</strain>
    </source>
</reference>
<dbReference type="Gene3D" id="2.160.20.110">
    <property type="match status" value="1"/>
</dbReference>
<dbReference type="Proteomes" id="UP000198304">
    <property type="component" value="Unassembled WGS sequence"/>
</dbReference>
<name>A0A239DFY9_9FIRM</name>
<dbReference type="EMBL" id="FZOJ01000007">
    <property type="protein sequence ID" value="SNS30754.1"/>
    <property type="molecule type" value="Genomic_DNA"/>
</dbReference>
<protein>
    <submittedName>
        <fullName evidence="2">Uncharacterized protein</fullName>
    </submittedName>
</protein>
<dbReference type="OrthoDB" id="3171015at2"/>